<dbReference type="SUPFAM" id="SSF52343">
    <property type="entry name" value="Ferredoxin reductase-like, C-terminal NADP-linked domain"/>
    <property type="match status" value="1"/>
</dbReference>
<evidence type="ECO:0000256" key="2">
    <source>
        <dbReference type="ARBA" id="ARBA00023002"/>
    </source>
</evidence>
<dbReference type="Gene3D" id="3.40.50.80">
    <property type="entry name" value="Nucleotide-binding domain of ferredoxin-NADP reductase (FNR) module"/>
    <property type="match status" value="1"/>
</dbReference>
<keyword evidence="5" id="KW-1185">Reference proteome</keyword>
<feature type="domain" description="Ferric reductase NAD binding" evidence="3">
    <location>
        <begin position="129"/>
        <end position="192"/>
    </location>
</feature>
<sequence length="198" mass="22370">MIVASVFGGLVFIITAYPRVNSWLNGKGAVQQVVQLGDATVVQVQSKKALRTYPGCYYYIIPSAFSIAANTPHLVYHWEKIDTGVEAYTTTTTTSDIFLLVQDSPEWIKQKVQVLLDGPYGYNARPEKYETVVLVAQGRGIAGVLPAASHIARISRRSRITRRIDLQWKLDQNDDEEWAEERLQTLIHLDPHRVRNDT</sequence>
<dbReference type="GO" id="GO:0006826">
    <property type="term" value="P:iron ion transport"/>
    <property type="evidence" value="ECO:0007669"/>
    <property type="project" value="TreeGrafter"/>
</dbReference>
<gene>
    <name evidence="4" type="ORF">CKAH01_11550</name>
</gene>
<dbReference type="GO" id="GO:0015677">
    <property type="term" value="P:copper ion import"/>
    <property type="evidence" value="ECO:0007669"/>
    <property type="project" value="TreeGrafter"/>
</dbReference>
<proteinExistence type="predicted"/>
<evidence type="ECO:0000313" key="5">
    <source>
        <dbReference type="Proteomes" id="UP001281614"/>
    </source>
</evidence>
<protein>
    <submittedName>
        <fullName evidence="4">FAD-binding domain-containing protein</fullName>
    </submittedName>
</protein>
<dbReference type="Proteomes" id="UP001281614">
    <property type="component" value="Unassembled WGS sequence"/>
</dbReference>
<evidence type="ECO:0000259" key="3">
    <source>
        <dbReference type="Pfam" id="PF08030"/>
    </source>
</evidence>
<dbReference type="GO" id="GO:0006879">
    <property type="term" value="P:intracellular iron ion homeostasis"/>
    <property type="evidence" value="ECO:0007669"/>
    <property type="project" value="TreeGrafter"/>
</dbReference>
<dbReference type="GO" id="GO:0000293">
    <property type="term" value="F:ferric-chelate reductase activity"/>
    <property type="evidence" value="ECO:0007669"/>
    <property type="project" value="TreeGrafter"/>
</dbReference>
<keyword evidence="2" id="KW-0560">Oxidoreductase</keyword>
<dbReference type="GO" id="GO:0005886">
    <property type="term" value="C:plasma membrane"/>
    <property type="evidence" value="ECO:0007669"/>
    <property type="project" value="TreeGrafter"/>
</dbReference>
<dbReference type="Pfam" id="PF08030">
    <property type="entry name" value="NAD_binding_6"/>
    <property type="match status" value="1"/>
</dbReference>
<accession>A0AAE0DC97</accession>
<evidence type="ECO:0000313" key="4">
    <source>
        <dbReference type="EMBL" id="KAK2778959.1"/>
    </source>
</evidence>
<dbReference type="InterPro" id="IPR051410">
    <property type="entry name" value="Ferric/Cupric_Reductase"/>
</dbReference>
<dbReference type="InterPro" id="IPR013121">
    <property type="entry name" value="Fe_red_NAD-bd_6"/>
</dbReference>
<evidence type="ECO:0000256" key="1">
    <source>
        <dbReference type="ARBA" id="ARBA00022448"/>
    </source>
</evidence>
<name>A0AAE0DC97_COLKA</name>
<keyword evidence="1" id="KW-0813">Transport</keyword>
<dbReference type="InterPro" id="IPR039261">
    <property type="entry name" value="FNR_nucleotide-bd"/>
</dbReference>
<comment type="caution">
    <text evidence="4">The sequence shown here is derived from an EMBL/GenBank/DDBJ whole genome shotgun (WGS) entry which is preliminary data.</text>
</comment>
<organism evidence="4 5">
    <name type="scientific">Colletotrichum kahawae</name>
    <name type="common">Coffee berry disease fungus</name>
    <dbReference type="NCBI Taxonomy" id="34407"/>
    <lineage>
        <taxon>Eukaryota</taxon>
        <taxon>Fungi</taxon>
        <taxon>Dikarya</taxon>
        <taxon>Ascomycota</taxon>
        <taxon>Pezizomycotina</taxon>
        <taxon>Sordariomycetes</taxon>
        <taxon>Hypocreomycetidae</taxon>
        <taxon>Glomerellales</taxon>
        <taxon>Glomerellaceae</taxon>
        <taxon>Colletotrichum</taxon>
        <taxon>Colletotrichum gloeosporioides species complex</taxon>
    </lineage>
</organism>
<reference evidence="4" key="1">
    <citation type="submission" date="2023-02" db="EMBL/GenBank/DDBJ databases">
        <title>Colletotrichum kahawae CIFC_Que2 genome sequencing and assembly.</title>
        <authorList>
            <person name="Baroncelli R."/>
        </authorList>
    </citation>
    <scope>NUCLEOTIDE SEQUENCE</scope>
    <source>
        <strain evidence="4">CIFC_Que2</strain>
    </source>
</reference>
<dbReference type="PANTHER" id="PTHR32361">
    <property type="entry name" value="FERRIC/CUPRIC REDUCTASE TRANSMEMBRANE COMPONENT"/>
    <property type="match status" value="1"/>
</dbReference>
<dbReference type="EMBL" id="VYYT01000007">
    <property type="protein sequence ID" value="KAK2778959.1"/>
    <property type="molecule type" value="Genomic_DNA"/>
</dbReference>
<dbReference type="AlphaFoldDB" id="A0AAE0DC97"/>